<dbReference type="eggNOG" id="ENOG5032W83">
    <property type="taxonomic scope" value="Bacteria"/>
</dbReference>
<sequence>MKLFKTVDKVLARMGSSKATERAYNEPLTEDIIKKVPGEHLAISESGGIWAALQELNGYVFMELLVLDTAKIKTFKGCTLTFMGDTELVLKSDNTEIKSEFSDMFNRWLTEVSFEITKKDLNYIKKKKYTQMRLDFQKKSLLFDAKK</sequence>
<dbReference type="OrthoDB" id="1201645at2"/>
<accession>A9E1K2</accession>
<evidence type="ECO:0000313" key="2">
    <source>
        <dbReference type="Proteomes" id="UP000002945"/>
    </source>
</evidence>
<keyword evidence="2" id="KW-1185">Reference proteome</keyword>
<organism evidence="1 2">
    <name type="scientific">Kordia algicida OT-1</name>
    <dbReference type="NCBI Taxonomy" id="391587"/>
    <lineage>
        <taxon>Bacteria</taxon>
        <taxon>Pseudomonadati</taxon>
        <taxon>Bacteroidota</taxon>
        <taxon>Flavobacteriia</taxon>
        <taxon>Flavobacteriales</taxon>
        <taxon>Flavobacteriaceae</taxon>
        <taxon>Kordia</taxon>
    </lineage>
</organism>
<dbReference type="RefSeq" id="WP_007096993.1">
    <property type="nucleotide sequence ID" value="NZ_CP142125.1"/>
</dbReference>
<dbReference type="AlphaFoldDB" id="A9E1K2"/>
<name>A9E1K2_9FLAO</name>
<proteinExistence type="predicted"/>
<evidence type="ECO:0000313" key="1">
    <source>
        <dbReference type="EMBL" id="EDP95639.1"/>
    </source>
</evidence>
<comment type="caution">
    <text evidence="1">The sequence shown here is derived from an EMBL/GenBank/DDBJ whole genome shotgun (WGS) entry which is preliminary data.</text>
</comment>
<dbReference type="EMBL" id="ABIB01000007">
    <property type="protein sequence ID" value="EDP95639.1"/>
    <property type="molecule type" value="Genomic_DNA"/>
</dbReference>
<reference evidence="1 2" key="1">
    <citation type="journal article" date="2011" name="J. Bacteriol.">
        <title>Genome sequence of the algicidal bacterium Kordia algicida OT-1.</title>
        <authorList>
            <person name="Lee H.S."/>
            <person name="Kang S.G."/>
            <person name="Kwon K.K."/>
            <person name="Lee J.H."/>
            <person name="Kim S.J."/>
        </authorList>
    </citation>
    <scope>NUCLEOTIDE SEQUENCE [LARGE SCALE GENOMIC DNA]</scope>
    <source>
        <strain evidence="1 2">OT-1</strain>
    </source>
</reference>
<protein>
    <submittedName>
        <fullName evidence="1">Uncharacterized protein</fullName>
    </submittedName>
</protein>
<gene>
    <name evidence="1" type="ORF">KAOT1_22346</name>
</gene>
<dbReference type="HOGENOM" id="CLU_1640745_0_0_10"/>
<dbReference type="Proteomes" id="UP000002945">
    <property type="component" value="Unassembled WGS sequence"/>
</dbReference>